<dbReference type="Gene3D" id="3.90.550.10">
    <property type="entry name" value="Spore Coat Polysaccharide Biosynthesis Protein SpsA, Chain A"/>
    <property type="match status" value="1"/>
</dbReference>
<proteinExistence type="predicted"/>
<reference evidence="2" key="1">
    <citation type="journal article" date="2014" name="Nat. Genet.">
        <title>Genome of the human hookworm Necator americanus.</title>
        <authorList>
            <person name="Tang Y.T."/>
            <person name="Gao X."/>
            <person name="Rosa B.A."/>
            <person name="Abubucker S."/>
            <person name="Hallsworth-Pepin K."/>
            <person name="Martin J."/>
            <person name="Tyagi R."/>
            <person name="Heizer E."/>
            <person name="Zhang X."/>
            <person name="Bhonagiri-Palsikar V."/>
            <person name="Minx P."/>
            <person name="Warren W.C."/>
            <person name="Wang Q."/>
            <person name="Zhan B."/>
            <person name="Hotez P.J."/>
            <person name="Sternberg P.W."/>
            <person name="Dougall A."/>
            <person name="Gaze S.T."/>
            <person name="Mulvenna J."/>
            <person name="Sotillo J."/>
            <person name="Ranganathan S."/>
            <person name="Rabelo E.M."/>
            <person name="Wilson R.K."/>
            <person name="Felgner P.L."/>
            <person name="Bethony J."/>
            <person name="Hawdon J.M."/>
            <person name="Gasser R.B."/>
            <person name="Loukas A."/>
            <person name="Mitreva M."/>
        </authorList>
    </citation>
    <scope>NUCLEOTIDE SEQUENCE [LARGE SCALE GENOMIC DNA]</scope>
</reference>
<keyword evidence="2" id="KW-1185">Reference proteome</keyword>
<dbReference type="InterPro" id="IPR004988">
    <property type="entry name" value="DUF273"/>
</dbReference>
<evidence type="ECO:0000313" key="1">
    <source>
        <dbReference type="EMBL" id="ETN86888.1"/>
    </source>
</evidence>
<dbReference type="OrthoDB" id="407658at2759"/>
<organism evidence="1 2">
    <name type="scientific">Necator americanus</name>
    <name type="common">Human hookworm</name>
    <dbReference type="NCBI Taxonomy" id="51031"/>
    <lineage>
        <taxon>Eukaryota</taxon>
        <taxon>Metazoa</taxon>
        <taxon>Ecdysozoa</taxon>
        <taxon>Nematoda</taxon>
        <taxon>Chromadorea</taxon>
        <taxon>Rhabditida</taxon>
        <taxon>Rhabditina</taxon>
        <taxon>Rhabditomorpha</taxon>
        <taxon>Strongyloidea</taxon>
        <taxon>Ancylostomatidae</taxon>
        <taxon>Bunostominae</taxon>
        <taxon>Necator</taxon>
    </lineage>
</organism>
<dbReference type="KEGG" id="nai:NECAME_16061"/>
<name>W2TYG7_NECAM</name>
<dbReference type="InterPro" id="IPR029044">
    <property type="entry name" value="Nucleotide-diphossugar_trans"/>
</dbReference>
<accession>W2TYG7</accession>
<dbReference type="Pfam" id="PF03314">
    <property type="entry name" value="DUF273"/>
    <property type="match status" value="1"/>
</dbReference>
<dbReference type="PANTHER" id="PTHR31562">
    <property type="entry name" value="PROTEIN CBG18972"/>
    <property type="match status" value="1"/>
</dbReference>
<evidence type="ECO:0000313" key="2">
    <source>
        <dbReference type="Proteomes" id="UP000053676"/>
    </source>
</evidence>
<sequence>MEYSGIYRCTYNHMSGTLFKDMAVVLLLTVYFSPLQMQKDCRNFIAVLTTTVPKRVHTIKQCKQYPKRKDMGDCPPHFGKVSVINPNHCIEEWIDERVSIIFYERFFNLEFAAGNYIVKNTLFGNNFLRKWSEYEFKQPTSFTGYDQGGLMILLLKLLIPEAVREQKICHRYWKKASNYSTYMAFVIWSDEDFMFHGWKVNNNLTWVTVFESKIDLNLCGKDISSWKWHQEIKITSAEMRSELLYKEKFYLSQFPREGRVNPLLDGLSIV</sequence>
<dbReference type="EMBL" id="KI657476">
    <property type="protein sequence ID" value="ETN86888.1"/>
    <property type="molecule type" value="Genomic_DNA"/>
</dbReference>
<gene>
    <name evidence="1" type="ORF">NECAME_16061</name>
</gene>
<dbReference type="PANTHER" id="PTHR31562:SF8">
    <property type="entry name" value="ALPHA-1,6-MANNOSYLTRANSFERASE"/>
    <property type="match status" value="1"/>
</dbReference>
<dbReference type="Proteomes" id="UP000053676">
    <property type="component" value="Unassembled WGS sequence"/>
</dbReference>
<protein>
    <submittedName>
        <fullName evidence="1">Uncharacterized protein</fullName>
    </submittedName>
</protein>
<dbReference type="AlphaFoldDB" id="W2TYG7"/>